<feature type="domain" description="BioF2-like acetyltransferase" evidence="1">
    <location>
        <begin position="192"/>
        <end position="340"/>
    </location>
</feature>
<accession>A0A9X2XAM4</accession>
<dbReference type="AlphaFoldDB" id="A0A9X2XAM4"/>
<comment type="caution">
    <text evidence="2">The sequence shown here is derived from an EMBL/GenBank/DDBJ whole genome shotgun (WGS) entry which is preliminary data.</text>
</comment>
<dbReference type="InterPro" id="IPR038740">
    <property type="entry name" value="BioF2-like_GNAT_dom"/>
</dbReference>
<dbReference type="EC" id="2.3.1.-" evidence="2"/>
<dbReference type="RefSeq" id="WP_261516160.1">
    <property type="nucleotide sequence ID" value="NZ_JAODNV010000013.1"/>
</dbReference>
<evidence type="ECO:0000259" key="1">
    <source>
        <dbReference type="Pfam" id="PF13480"/>
    </source>
</evidence>
<dbReference type="Proteomes" id="UP001149009">
    <property type="component" value="Unassembled WGS sequence"/>
</dbReference>
<keyword evidence="2" id="KW-0808">Transferase</keyword>
<keyword evidence="2" id="KW-0012">Acyltransferase</keyword>
<dbReference type="SUPFAM" id="SSF55729">
    <property type="entry name" value="Acyl-CoA N-acyltransferases (Nat)"/>
    <property type="match status" value="1"/>
</dbReference>
<dbReference type="Pfam" id="PF13480">
    <property type="entry name" value="Acetyltransf_6"/>
    <property type="match status" value="1"/>
</dbReference>
<dbReference type="GO" id="GO:0016746">
    <property type="term" value="F:acyltransferase activity"/>
    <property type="evidence" value="ECO:0007669"/>
    <property type="project" value="UniProtKB-KW"/>
</dbReference>
<reference evidence="2" key="1">
    <citation type="submission" date="2022-08" db="EMBL/GenBank/DDBJ databases">
        <title>Chelativorans sichuanense sp. nov., a paraffin oil-degrading bacterium isolated from a mixture of oil-based drill cuttings and paddy soil.</title>
        <authorList>
            <person name="Yu J."/>
            <person name="Liu H."/>
            <person name="Chen Q."/>
        </authorList>
    </citation>
    <scope>NUCLEOTIDE SEQUENCE</scope>
    <source>
        <strain evidence="2">SCAU 2101</strain>
    </source>
</reference>
<name>A0A9X2XAM4_9HYPH</name>
<dbReference type="EMBL" id="JAODNV010000013">
    <property type="protein sequence ID" value="MCT8991246.1"/>
    <property type="molecule type" value="Genomic_DNA"/>
</dbReference>
<protein>
    <submittedName>
        <fullName evidence="2">GNAT family N-acetyltransferase</fullName>
        <ecNumber evidence="2">2.3.1.-</ecNumber>
    </submittedName>
</protein>
<dbReference type="InterPro" id="IPR016181">
    <property type="entry name" value="Acyl_CoA_acyltransferase"/>
</dbReference>
<evidence type="ECO:0000313" key="2">
    <source>
        <dbReference type="EMBL" id="MCT8991246.1"/>
    </source>
</evidence>
<organism evidence="2 3">
    <name type="scientific">Chelativorans petroleitrophicus</name>
    <dbReference type="NCBI Taxonomy" id="2975484"/>
    <lineage>
        <taxon>Bacteria</taxon>
        <taxon>Pseudomonadati</taxon>
        <taxon>Pseudomonadota</taxon>
        <taxon>Alphaproteobacteria</taxon>
        <taxon>Hyphomicrobiales</taxon>
        <taxon>Phyllobacteriaceae</taxon>
        <taxon>Chelativorans</taxon>
    </lineage>
</organism>
<evidence type="ECO:0000313" key="3">
    <source>
        <dbReference type="Proteomes" id="UP001149009"/>
    </source>
</evidence>
<proteinExistence type="predicted"/>
<keyword evidence="3" id="KW-1185">Reference proteome</keyword>
<sequence length="381" mass="42711">MNALAGSETAAIKGREGLKAAGKSWVASVYRDHRPLEAVWRRLEAEGYCTPFQTYDWASCWYETAVAHGLAEPVIAVFSREGGDPAWILPLCLYRKKGLRVISFADLGVTDYAAPVIARDAPRGRREIEGMIRALLGALPSCDLVHFQKLPAEIEGVSNPLLVRRHWRFPANCYGIRLSGPWQEQAEKIMQRRLRSTIRKQKRRIAGKGTVSISEVDRPEALRPALDTLMSMRRTRFEAIGRADMPAAWHEFYYRLATCPKRTLGVSVTTLEVAGEPVATCFGLKRRGAYLAILPSFAMGEWETFRPGMLLFDAMLERHAEETAGEGYFDFTIGDEPYKKRFGGDCLPLYEWMVPRSAIGAAAFLAWRAKGVLRRTPAEPA</sequence>
<gene>
    <name evidence="2" type="ORF">NYR54_13245</name>
</gene>